<dbReference type="EMBL" id="UINC01017994">
    <property type="protein sequence ID" value="SVA75164.1"/>
    <property type="molecule type" value="Genomic_DNA"/>
</dbReference>
<dbReference type="NCBIfam" id="TIGR00613">
    <property type="entry name" value="reco"/>
    <property type="match status" value="1"/>
</dbReference>
<reference evidence="8" key="1">
    <citation type="submission" date="2018-05" db="EMBL/GenBank/DDBJ databases">
        <authorList>
            <person name="Lanie J.A."/>
            <person name="Ng W.-L."/>
            <person name="Kazmierczak K.M."/>
            <person name="Andrzejewski T.M."/>
            <person name="Davidsen T.M."/>
            <person name="Wayne K.J."/>
            <person name="Tettelin H."/>
            <person name="Glass J.I."/>
            <person name="Rusch D."/>
            <person name="Podicherti R."/>
            <person name="Tsui H.-C.T."/>
            <person name="Winkler M.E."/>
        </authorList>
    </citation>
    <scope>NUCLEOTIDE SEQUENCE</scope>
</reference>
<dbReference type="PANTHER" id="PTHR33991:SF1">
    <property type="entry name" value="DNA REPAIR PROTEIN RECO"/>
    <property type="match status" value="1"/>
</dbReference>
<dbReference type="InterPro" id="IPR012340">
    <property type="entry name" value="NA-bd_OB-fold"/>
</dbReference>
<dbReference type="GO" id="GO:0006310">
    <property type="term" value="P:DNA recombination"/>
    <property type="evidence" value="ECO:0007669"/>
    <property type="project" value="UniProtKB-KW"/>
</dbReference>
<dbReference type="InterPro" id="IPR003717">
    <property type="entry name" value="RecO"/>
</dbReference>
<proteinExistence type="inferred from homology"/>
<dbReference type="GO" id="GO:0006302">
    <property type="term" value="P:double-strand break repair"/>
    <property type="evidence" value="ECO:0007669"/>
    <property type="project" value="TreeGrafter"/>
</dbReference>
<keyword evidence="4" id="KW-0233">DNA recombination</keyword>
<feature type="domain" description="DNA replication/recombination mediator RecO N-terminal" evidence="7">
    <location>
        <begin position="1"/>
        <end position="79"/>
    </location>
</feature>
<dbReference type="SUPFAM" id="SSF57863">
    <property type="entry name" value="ArfGap/RecO-like zinc finger"/>
    <property type="match status" value="1"/>
</dbReference>
<dbReference type="Pfam" id="PF02565">
    <property type="entry name" value="RecO_C"/>
    <property type="match status" value="1"/>
</dbReference>
<accession>A0A381YDU3</accession>
<protein>
    <recommendedName>
        <fullName evidence="2">DNA repair protein RecO</fullName>
    </recommendedName>
    <alternativeName>
        <fullName evidence="6">Recombination protein O</fullName>
    </alternativeName>
</protein>
<organism evidence="8">
    <name type="scientific">marine metagenome</name>
    <dbReference type="NCBI Taxonomy" id="408172"/>
    <lineage>
        <taxon>unclassified sequences</taxon>
        <taxon>metagenomes</taxon>
        <taxon>ecological metagenomes</taxon>
    </lineage>
</organism>
<dbReference type="InterPro" id="IPR037278">
    <property type="entry name" value="ARFGAP/RecO"/>
</dbReference>
<name>A0A381YDU3_9ZZZZ</name>
<dbReference type="HAMAP" id="MF_00201">
    <property type="entry name" value="RecO"/>
    <property type="match status" value="1"/>
</dbReference>
<dbReference type="Pfam" id="PF11967">
    <property type="entry name" value="RecO_N"/>
    <property type="match status" value="1"/>
</dbReference>
<evidence type="ECO:0000256" key="6">
    <source>
        <dbReference type="ARBA" id="ARBA00033409"/>
    </source>
</evidence>
<dbReference type="GO" id="GO:0043590">
    <property type="term" value="C:bacterial nucleoid"/>
    <property type="evidence" value="ECO:0007669"/>
    <property type="project" value="TreeGrafter"/>
</dbReference>
<dbReference type="AlphaFoldDB" id="A0A381YDU3"/>
<dbReference type="Gene3D" id="2.40.50.140">
    <property type="entry name" value="Nucleic acid-binding proteins"/>
    <property type="match status" value="1"/>
</dbReference>
<dbReference type="SUPFAM" id="SSF50249">
    <property type="entry name" value="Nucleic acid-binding proteins"/>
    <property type="match status" value="1"/>
</dbReference>
<keyword evidence="3" id="KW-0227">DNA damage</keyword>
<evidence type="ECO:0000256" key="4">
    <source>
        <dbReference type="ARBA" id="ARBA00023172"/>
    </source>
</evidence>
<dbReference type="InterPro" id="IPR022572">
    <property type="entry name" value="DNA_rep/recomb_RecO_N"/>
</dbReference>
<evidence type="ECO:0000256" key="1">
    <source>
        <dbReference type="ARBA" id="ARBA00007452"/>
    </source>
</evidence>
<gene>
    <name evidence="8" type="ORF">METZ01_LOCUS128018</name>
</gene>
<evidence type="ECO:0000256" key="5">
    <source>
        <dbReference type="ARBA" id="ARBA00023204"/>
    </source>
</evidence>
<evidence type="ECO:0000313" key="8">
    <source>
        <dbReference type="EMBL" id="SVA75164.1"/>
    </source>
</evidence>
<dbReference type="PANTHER" id="PTHR33991">
    <property type="entry name" value="DNA REPAIR PROTEIN RECO"/>
    <property type="match status" value="1"/>
</dbReference>
<dbReference type="InterPro" id="IPR042242">
    <property type="entry name" value="RecO_C"/>
</dbReference>
<dbReference type="Gene3D" id="1.20.1440.120">
    <property type="entry name" value="Recombination protein O, C-terminal domain"/>
    <property type="match status" value="1"/>
</dbReference>
<evidence type="ECO:0000256" key="2">
    <source>
        <dbReference type="ARBA" id="ARBA00021310"/>
    </source>
</evidence>
<sequence>MIVHASAVVLKTIPYSDSSLISRCFTLEKGKIGLFIKGAHSKKYPKSAQFQPLSFVEIIYYDKPNRDLQILSKVNFKESWPHIQNSLKAVTLSLAILEMTDQTLEKDDPHPGLFNILVDVLRGFNDGEIDPNILFWFYECALLSHLGYRPDLDRRDMPGITFPNPYEGKHSGELLLKLLDERIDQLPLNHVSPIDNRVISNYLQTQLFYHFDSLIRLRSLDIVRQILAD</sequence>
<evidence type="ECO:0000259" key="7">
    <source>
        <dbReference type="Pfam" id="PF11967"/>
    </source>
</evidence>
<keyword evidence="5" id="KW-0234">DNA repair</keyword>
<evidence type="ECO:0000256" key="3">
    <source>
        <dbReference type="ARBA" id="ARBA00022763"/>
    </source>
</evidence>
<comment type="similarity">
    <text evidence="1">Belongs to the RecO family.</text>
</comment>